<accession>A0A0R2U6A7</accession>
<name>A0A0R2U6A7_9GAMM</name>
<evidence type="ECO:0000313" key="2">
    <source>
        <dbReference type="Proteomes" id="UP000051213"/>
    </source>
</evidence>
<organism evidence="1 2">
    <name type="scientific">SAR92 bacterium BACL26 MAG-121220-bin70</name>
    <dbReference type="NCBI Taxonomy" id="1655626"/>
    <lineage>
        <taxon>Bacteria</taxon>
        <taxon>Pseudomonadati</taxon>
        <taxon>Pseudomonadota</taxon>
        <taxon>Gammaproteobacteria</taxon>
        <taxon>Cellvibrionales</taxon>
        <taxon>Porticoccaceae</taxon>
        <taxon>SAR92 clade</taxon>
    </lineage>
</organism>
<comment type="caution">
    <text evidence="1">The sequence shown here is derived from an EMBL/GenBank/DDBJ whole genome shotgun (WGS) entry which is preliminary data.</text>
</comment>
<dbReference type="AlphaFoldDB" id="A0A0R2U6A7"/>
<dbReference type="Proteomes" id="UP000051213">
    <property type="component" value="Unassembled WGS sequence"/>
</dbReference>
<dbReference type="EMBL" id="LICA01000109">
    <property type="protein sequence ID" value="KRO95084.1"/>
    <property type="molecule type" value="Genomic_DNA"/>
</dbReference>
<reference evidence="1 2" key="1">
    <citation type="submission" date="2015-10" db="EMBL/GenBank/DDBJ databases">
        <title>Metagenome-Assembled Genomes uncover a global brackish microbiome.</title>
        <authorList>
            <person name="Hugerth L.W."/>
            <person name="Larsson J."/>
            <person name="Alneberg J."/>
            <person name="Lindh M.V."/>
            <person name="Legrand C."/>
            <person name="Pinhassi J."/>
            <person name="Andersson A.F."/>
        </authorList>
    </citation>
    <scope>NUCLEOTIDE SEQUENCE [LARGE SCALE GENOMIC DNA]</scope>
    <source>
        <strain evidence="1">BACL26 MAG-121220-bin70</strain>
    </source>
</reference>
<protein>
    <submittedName>
        <fullName evidence="1">Uncharacterized protein</fullName>
    </submittedName>
</protein>
<gene>
    <name evidence="1" type="ORF">ABS24_08400</name>
</gene>
<evidence type="ECO:0000313" key="1">
    <source>
        <dbReference type="EMBL" id="KRO95084.1"/>
    </source>
</evidence>
<proteinExistence type="predicted"/>
<sequence>MENLKKFIIGCLILLGSQIAYSDGHVEDLRSEMSAADFNQMGLSKLSDSELARLYQWVKIRESREPIQDRLTLVKAEQPSSQQRMDQPSSEETITTSIEGAFEGWTGATLFRLSNGQVWRQRLKGRWRYKADSPSVEIKKNFMGYYVMRIDDKKSIGVTRIK</sequence>